<evidence type="ECO:0000313" key="12">
    <source>
        <dbReference type="EMBL" id="KAK1686711.1"/>
    </source>
</evidence>
<reference evidence="12" key="1">
    <citation type="submission" date="2023-07" db="EMBL/GenBank/DDBJ databases">
        <title>A chromosome-level genome assembly of Lolium multiflorum.</title>
        <authorList>
            <person name="Chen Y."/>
            <person name="Copetti D."/>
            <person name="Kolliker R."/>
            <person name="Studer B."/>
        </authorList>
    </citation>
    <scope>NUCLEOTIDE SEQUENCE</scope>
    <source>
        <strain evidence="12">02402/16</strain>
        <tissue evidence="12">Leaf</tissue>
    </source>
</reference>
<evidence type="ECO:0000256" key="4">
    <source>
        <dbReference type="ARBA" id="ARBA00023015"/>
    </source>
</evidence>
<keyword evidence="7 8" id="KW-0539">Nucleus</keyword>
<dbReference type="InterPro" id="IPR003851">
    <property type="entry name" value="Znf_Dof"/>
</dbReference>
<dbReference type="PROSITE" id="PS01361">
    <property type="entry name" value="ZF_DOF_1"/>
    <property type="match status" value="1"/>
</dbReference>
<keyword evidence="3 9" id="KW-0862">Zinc</keyword>
<evidence type="ECO:0000256" key="10">
    <source>
        <dbReference type="SAM" id="MobiDB-lite"/>
    </source>
</evidence>
<feature type="region of interest" description="Disordered" evidence="10">
    <location>
        <begin position="96"/>
        <end position="138"/>
    </location>
</feature>
<evidence type="ECO:0000256" key="3">
    <source>
        <dbReference type="ARBA" id="ARBA00022833"/>
    </source>
</evidence>
<comment type="caution">
    <text evidence="12">The sequence shown here is derived from an EMBL/GenBank/DDBJ whole genome shotgun (WGS) entry which is preliminary data.</text>
</comment>
<accession>A0AAD8TS59</accession>
<feature type="region of interest" description="Disordered" evidence="10">
    <location>
        <begin position="1"/>
        <end position="51"/>
    </location>
</feature>
<dbReference type="GO" id="GO:0008270">
    <property type="term" value="F:zinc ion binding"/>
    <property type="evidence" value="ECO:0007669"/>
    <property type="project" value="UniProtKB-KW"/>
</dbReference>
<feature type="compositionally biased region" description="Low complexity" evidence="10">
    <location>
        <begin position="1"/>
        <end position="13"/>
    </location>
</feature>
<keyword evidence="1 9" id="KW-0479">Metal-binding</keyword>
<gene>
    <name evidence="12" type="ORF">QYE76_047559</name>
</gene>
<proteinExistence type="predicted"/>
<dbReference type="GO" id="GO:0003677">
    <property type="term" value="F:DNA binding"/>
    <property type="evidence" value="ECO:0007669"/>
    <property type="project" value="UniProtKB-UniRule"/>
</dbReference>
<organism evidence="12 13">
    <name type="scientific">Lolium multiflorum</name>
    <name type="common">Italian ryegrass</name>
    <name type="synonym">Lolium perenne subsp. multiflorum</name>
    <dbReference type="NCBI Taxonomy" id="4521"/>
    <lineage>
        <taxon>Eukaryota</taxon>
        <taxon>Viridiplantae</taxon>
        <taxon>Streptophyta</taxon>
        <taxon>Embryophyta</taxon>
        <taxon>Tracheophyta</taxon>
        <taxon>Spermatophyta</taxon>
        <taxon>Magnoliopsida</taxon>
        <taxon>Liliopsida</taxon>
        <taxon>Poales</taxon>
        <taxon>Poaceae</taxon>
        <taxon>BOP clade</taxon>
        <taxon>Pooideae</taxon>
        <taxon>Poodae</taxon>
        <taxon>Poeae</taxon>
        <taxon>Poeae Chloroplast Group 2 (Poeae type)</taxon>
        <taxon>Loliodinae</taxon>
        <taxon>Loliinae</taxon>
        <taxon>Lolium</taxon>
    </lineage>
</organism>
<dbReference type="PROSITE" id="PS50884">
    <property type="entry name" value="ZF_DOF_2"/>
    <property type="match status" value="1"/>
</dbReference>
<evidence type="ECO:0000256" key="9">
    <source>
        <dbReference type="RuleBase" id="RU369094"/>
    </source>
</evidence>
<dbReference type="PANTHER" id="PTHR31992:SF327">
    <property type="entry name" value="DOF ZINC FINGER PROTEIN"/>
    <property type="match status" value="1"/>
</dbReference>
<evidence type="ECO:0000256" key="5">
    <source>
        <dbReference type="ARBA" id="ARBA00023125"/>
    </source>
</evidence>
<protein>
    <recommendedName>
        <fullName evidence="9">Dof zinc finger protein</fullName>
    </recommendedName>
</protein>
<evidence type="ECO:0000256" key="6">
    <source>
        <dbReference type="ARBA" id="ARBA00023163"/>
    </source>
</evidence>
<keyword evidence="4 9" id="KW-0805">Transcription regulation</keyword>
<evidence type="ECO:0000256" key="8">
    <source>
        <dbReference type="PROSITE-ProRule" id="PRU00071"/>
    </source>
</evidence>
<dbReference type="GO" id="GO:0005634">
    <property type="term" value="C:nucleus"/>
    <property type="evidence" value="ECO:0007669"/>
    <property type="project" value="UniProtKB-SubCell"/>
</dbReference>
<dbReference type="Pfam" id="PF02701">
    <property type="entry name" value="Zn_ribbon_Dof"/>
    <property type="match status" value="1"/>
</dbReference>
<feature type="domain" description="Dof-type" evidence="11">
    <location>
        <begin position="52"/>
        <end position="106"/>
    </location>
</feature>
<keyword evidence="2 8" id="KW-0863">Zinc-finger</keyword>
<dbReference type="GO" id="GO:0003700">
    <property type="term" value="F:DNA-binding transcription factor activity"/>
    <property type="evidence" value="ECO:0007669"/>
    <property type="project" value="UniProtKB-UniRule"/>
</dbReference>
<keyword evidence="13" id="KW-1185">Reference proteome</keyword>
<evidence type="ECO:0000259" key="11">
    <source>
        <dbReference type="PROSITE" id="PS50884"/>
    </source>
</evidence>
<evidence type="ECO:0000313" key="13">
    <source>
        <dbReference type="Proteomes" id="UP001231189"/>
    </source>
</evidence>
<sequence>MAPFSSPSLLPSSGANKRPALAADASDPAEDQLPLPQDDGVAAGNNNNKEQLECPRCRSRNTKFCYYNNYSTNQPRHFCRVCRRYWTHGGTLRNVPVGGACRRAGNGNGSNKRRRSDEPAPSPSPSPSSPPAYRAADAPPGFPFLTDGAFLPHFDFGLGSAAAAPAASPWMPASSSAPDLYDGLTAPWGGGADGTLAGGVSGAWDDFNTSLDLTWPPPPPAGN</sequence>
<evidence type="ECO:0000256" key="2">
    <source>
        <dbReference type="ARBA" id="ARBA00022771"/>
    </source>
</evidence>
<comment type="function">
    <text evidence="9">Transcription factor that binds specifically to a 5'-AA[AG]G-3' consensus core sequence.</text>
</comment>
<keyword evidence="5 8" id="KW-0238">DNA-binding</keyword>
<dbReference type="Proteomes" id="UP001231189">
    <property type="component" value="Unassembled WGS sequence"/>
</dbReference>
<comment type="subcellular location">
    <subcellularLocation>
        <location evidence="8 9">Nucleus</location>
    </subcellularLocation>
</comment>
<evidence type="ECO:0000256" key="7">
    <source>
        <dbReference type="ARBA" id="ARBA00023242"/>
    </source>
</evidence>
<feature type="compositionally biased region" description="Pro residues" evidence="10">
    <location>
        <begin position="120"/>
        <end position="130"/>
    </location>
</feature>
<dbReference type="PANTHER" id="PTHR31992">
    <property type="entry name" value="DOF ZINC FINGER PROTEIN DOF1.4-RELATED"/>
    <property type="match status" value="1"/>
</dbReference>
<dbReference type="AlphaFoldDB" id="A0AAD8TS59"/>
<dbReference type="EMBL" id="JAUUTY010000002">
    <property type="protein sequence ID" value="KAK1686711.1"/>
    <property type="molecule type" value="Genomic_DNA"/>
</dbReference>
<name>A0AAD8TS59_LOLMU</name>
<keyword evidence="6 9" id="KW-0804">Transcription</keyword>
<evidence type="ECO:0000256" key="1">
    <source>
        <dbReference type="ARBA" id="ARBA00022723"/>
    </source>
</evidence>
<dbReference type="InterPro" id="IPR045174">
    <property type="entry name" value="Dof"/>
</dbReference>